<sequence>MMNNIEYLIGAYALIWLVLAYYFYASGTKLKQLEEKVKILEDEKENR</sequence>
<dbReference type="NCBIfam" id="TIGR04391">
    <property type="entry name" value="CcmD_alt_fam"/>
    <property type="match status" value="1"/>
</dbReference>
<evidence type="ECO:0000313" key="1">
    <source>
        <dbReference type="EMBL" id="USF24321.1"/>
    </source>
</evidence>
<name>V2QB60_9BACT</name>
<reference evidence="1" key="3">
    <citation type="submission" date="2022-06" db="EMBL/GenBank/DDBJ databases">
        <title>Resources to Facilitate Use of the Altered Schaedler Flora (ASF) Mouse Model to Study Microbiome Function.</title>
        <authorList>
            <person name="Proctor A."/>
            <person name="Parvinroo S."/>
            <person name="Richie T."/>
            <person name="Jia X."/>
            <person name="Lee S.T.M."/>
            <person name="Karp P.D."/>
            <person name="Paley S."/>
            <person name="Kostic A.D."/>
            <person name="Pierre J.F."/>
            <person name="Wannemuehler M.J."/>
            <person name="Phillips G.J."/>
        </authorList>
    </citation>
    <scope>NUCLEOTIDE SEQUENCE</scope>
    <source>
        <strain evidence="1">ASF457</strain>
    </source>
</reference>
<protein>
    <submittedName>
        <fullName evidence="1">Uncharacterized protein</fullName>
    </submittedName>
</protein>
<dbReference type="InterPro" id="IPR030888">
    <property type="entry name" value="Put_ccm"/>
</dbReference>
<reference evidence="1" key="1">
    <citation type="journal article" date="2014" name="Genome Announc.">
        <title>Draft genome sequences of the altered schaedler flora, a defined bacterial community from gnotobiotic mice.</title>
        <authorList>
            <person name="Wannemuehler M.J."/>
            <person name="Overstreet A.M."/>
            <person name="Ward D.V."/>
            <person name="Phillips G.J."/>
        </authorList>
    </citation>
    <scope>NUCLEOTIDE SEQUENCE</scope>
    <source>
        <strain evidence="1">ASF457</strain>
    </source>
</reference>
<gene>
    <name evidence="1" type="ORF">N508_001407</name>
</gene>
<dbReference type="EMBL" id="CP097562">
    <property type="protein sequence ID" value="USF24321.1"/>
    <property type="molecule type" value="Genomic_DNA"/>
</dbReference>
<dbReference type="RefSeq" id="WP_023275714.1">
    <property type="nucleotide sequence ID" value="NZ_CP097562.1"/>
</dbReference>
<organism evidence="1 2">
    <name type="scientific">Mucispirillum schaedleri ASF457</name>
    <dbReference type="NCBI Taxonomy" id="1379858"/>
    <lineage>
        <taxon>Bacteria</taxon>
        <taxon>Pseudomonadati</taxon>
        <taxon>Deferribacterota</taxon>
        <taxon>Deferribacteres</taxon>
        <taxon>Deferribacterales</taxon>
        <taxon>Mucispirillaceae</taxon>
        <taxon>Mucispirillum</taxon>
    </lineage>
</organism>
<accession>V2QB60</accession>
<reference evidence="1" key="2">
    <citation type="submission" date="2022-05" db="EMBL/GenBank/DDBJ databases">
        <authorList>
            <person name="Proctor A.L."/>
            <person name="Phillips G.J."/>
            <person name="Wannemuehler M.J."/>
        </authorList>
    </citation>
    <scope>NUCLEOTIDE SEQUENCE</scope>
    <source>
        <strain evidence="1">ASF457</strain>
    </source>
</reference>
<dbReference type="Proteomes" id="UP000017429">
    <property type="component" value="Chromosome"/>
</dbReference>
<keyword evidence="2" id="KW-1185">Reference proteome</keyword>
<dbReference type="KEGG" id="msch:N508_001407"/>
<proteinExistence type="predicted"/>
<dbReference type="AlphaFoldDB" id="V2QB60"/>
<evidence type="ECO:0000313" key="2">
    <source>
        <dbReference type="Proteomes" id="UP000017429"/>
    </source>
</evidence>